<evidence type="ECO:0000256" key="6">
    <source>
        <dbReference type="ARBA" id="ARBA00022989"/>
    </source>
</evidence>
<dbReference type="PATRIC" id="fig|1348662.3.peg.1797"/>
<feature type="transmembrane region" description="Helical" evidence="8">
    <location>
        <begin position="142"/>
        <end position="164"/>
    </location>
</feature>
<dbReference type="CDD" id="cd09320">
    <property type="entry name" value="TDT_like_2"/>
    <property type="match status" value="1"/>
</dbReference>
<dbReference type="Proteomes" id="UP000016943">
    <property type="component" value="Chromosome"/>
</dbReference>
<name>U3GZE5_9CORY</name>
<evidence type="ECO:0000256" key="1">
    <source>
        <dbReference type="ARBA" id="ARBA00004651"/>
    </source>
</evidence>
<feature type="transmembrane region" description="Helical" evidence="8">
    <location>
        <begin position="78"/>
        <end position="97"/>
    </location>
</feature>
<dbReference type="KEGG" id="caz:CARG_09100"/>
<comment type="subcellular location">
    <subcellularLocation>
        <location evidence="1">Cell membrane</location>
        <topology evidence="1">Multi-pass membrane protein</topology>
    </subcellularLocation>
</comment>
<keyword evidence="7 8" id="KW-0472">Membrane</keyword>
<evidence type="ECO:0000256" key="7">
    <source>
        <dbReference type="ARBA" id="ARBA00023136"/>
    </source>
</evidence>
<sequence>MKENLTPNWFASVMGTGIVANAAAALPTDNAALRAFSVVVWLAASMWLVVLCVLTALHWIQHRDVARTHHLNPLMAHFYGAPAMAFLTVGAGTLTVGEPFLGHTAVIIDVVLWSVGTAFGVFTAVLIPFLTFTRYEMNADSAFAGWLMPVVPPMVSSATGALLVPHVGSAATILLFACYAMFGLSLFASIVIITIVWNKLAHHKVGAAGAIPTLWIILGPLGQSITATNNLANQVHFTYLSDTVAKAFEAFALVYGLPTLGFALLWACIAASVTIKTALEGLPFSLTWWSFTFPVGTCVTGITGLAIHTGSATLLVMAYASYVGLVSAWLLVAVRTFRFTYAQRSSQL</sequence>
<evidence type="ECO:0000256" key="5">
    <source>
        <dbReference type="ARBA" id="ARBA00022692"/>
    </source>
</evidence>
<evidence type="ECO:0000256" key="8">
    <source>
        <dbReference type="SAM" id="Phobius"/>
    </source>
</evidence>
<organism evidence="9 10">
    <name type="scientific">Corynebacterium argentoratense DSM 44202</name>
    <dbReference type="NCBI Taxonomy" id="1348662"/>
    <lineage>
        <taxon>Bacteria</taxon>
        <taxon>Bacillati</taxon>
        <taxon>Actinomycetota</taxon>
        <taxon>Actinomycetes</taxon>
        <taxon>Mycobacteriales</taxon>
        <taxon>Corynebacteriaceae</taxon>
        <taxon>Corynebacterium</taxon>
    </lineage>
</organism>
<dbReference type="InterPro" id="IPR038665">
    <property type="entry name" value="Voltage-dep_anion_channel_sf"/>
</dbReference>
<reference evidence="9 10" key="1">
    <citation type="journal article" date="2013" name="Genome Announc.">
        <title>Whole-Genome Sequence of the Clinical Strain Corynebacterium argentoratense DSM 44202, Isolated from a Human Throat Specimen.</title>
        <authorList>
            <person name="Bomholt C."/>
            <person name="Glaub A."/>
            <person name="Gravermann K."/>
            <person name="Albersmeier A."/>
            <person name="Brinkrolf K."/>
            <person name="Ruckert C."/>
            <person name="Tauch A."/>
        </authorList>
    </citation>
    <scope>NUCLEOTIDE SEQUENCE [LARGE SCALE GENOMIC DNA]</scope>
    <source>
        <strain evidence="9">DSM 44202</strain>
    </source>
</reference>
<evidence type="ECO:0000256" key="2">
    <source>
        <dbReference type="ARBA" id="ARBA00008566"/>
    </source>
</evidence>
<dbReference type="eggNOG" id="COG1275">
    <property type="taxonomic scope" value="Bacteria"/>
</dbReference>
<keyword evidence="6 8" id="KW-1133">Transmembrane helix</keyword>
<keyword evidence="3" id="KW-0813">Transport</keyword>
<accession>U3GZE5</accession>
<evidence type="ECO:0000256" key="4">
    <source>
        <dbReference type="ARBA" id="ARBA00022475"/>
    </source>
</evidence>
<feature type="transmembrane region" description="Helical" evidence="8">
    <location>
        <begin position="209"/>
        <end position="232"/>
    </location>
</feature>
<feature type="transmembrane region" description="Helical" evidence="8">
    <location>
        <begin position="170"/>
        <end position="197"/>
    </location>
</feature>
<dbReference type="HOGENOM" id="CLU_030057_6_4_11"/>
<dbReference type="InterPro" id="IPR004695">
    <property type="entry name" value="SLAC1/Mae1/Ssu1/TehA"/>
</dbReference>
<gene>
    <name evidence="9" type="ORF">CARG_09100</name>
</gene>
<evidence type="ECO:0000313" key="9">
    <source>
        <dbReference type="EMBL" id="AGU15916.1"/>
    </source>
</evidence>
<dbReference type="Pfam" id="PF03595">
    <property type="entry name" value="SLAC1"/>
    <property type="match status" value="1"/>
</dbReference>
<keyword evidence="10" id="KW-1185">Reference proteome</keyword>
<dbReference type="RefSeq" id="WP_021012312.1">
    <property type="nucleotide sequence ID" value="NC_022198.1"/>
</dbReference>
<dbReference type="GO" id="GO:0055085">
    <property type="term" value="P:transmembrane transport"/>
    <property type="evidence" value="ECO:0007669"/>
    <property type="project" value="InterPro"/>
</dbReference>
<evidence type="ECO:0000256" key="3">
    <source>
        <dbReference type="ARBA" id="ARBA00022448"/>
    </source>
</evidence>
<evidence type="ECO:0000313" key="10">
    <source>
        <dbReference type="Proteomes" id="UP000016943"/>
    </source>
</evidence>
<keyword evidence="4" id="KW-1003">Cell membrane</keyword>
<dbReference type="PANTHER" id="PTHR31686:SF1">
    <property type="entry name" value="SULFITE EFFLUX PUMP SSU1"/>
    <property type="match status" value="1"/>
</dbReference>
<dbReference type="PANTHER" id="PTHR31686">
    <property type="match status" value="1"/>
</dbReference>
<feature type="transmembrane region" description="Helical" evidence="8">
    <location>
        <begin position="252"/>
        <end position="274"/>
    </location>
</feature>
<dbReference type="GO" id="GO:0005886">
    <property type="term" value="C:plasma membrane"/>
    <property type="evidence" value="ECO:0007669"/>
    <property type="project" value="UniProtKB-SubCell"/>
</dbReference>
<protein>
    <recommendedName>
        <fullName evidence="11">C4-dicarboxylate ABC transporter</fullName>
    </recommendedName>
</protein>
<feature type="transmembrane region" description="Helical" evidence="8">
    <location>
        <begin position="313"/>
        <end position="334"/>
    </location>
</feature>
<evidence type="ECO:0008006" key="11">
    <source>
        <dbReference type="Google" id="ProtNLM"/>
    </source>
</evidence>
<keyword evidence="5 8" id="KW-0812">Transmembrane</keyword>
<dbReference type="GeneID" id="78250550"/>
<dbReference type="AlphaFoldDB" id="U3GZE5"/>
<dbReference type="Gene3D" id="1.50.10.150">
    <property type="entry name" value="Voltage-dependent anion channel"/>
    <property type="match status" value="1"/>
</dbReference>
<dbReference type="EMBL" id="CP006365">
    <property type="protein sequence ID" value="AGU15916.1"/>
    <property type="molecule type" value="Genomic_DNA"/>
</dbReference>
<dbReference type="STRING" id="1348662.CARG_09100"/>
<feature type="transmembrane region" description="Helical" evidence="8">
    <location>
        <begin position="286"/>
        <end position="307"/>
    </location>
</feature>
<proteinExistence type="inferred from homology"/>
<feature type="transmembrane region" description="Helical" evidence="8">
    <location>
        <begin position="103"/>
        <end position="130"/>
    </location>
</feature>
<dbReference type="InterPro" id="IPR051629">
    <property type="entry name" value="Sulfite_efflux_TDT"/>
</dbReference>
<feature type="transmembrane region" description="Helical" evidence="8">
    <location>
        <begin position="35"/>
        <end position="57"/>
    </location>
</feature>
<comment type="similarity">
    <text evidence="2">Belongs to the tellurite-resistance/dicarboxylate transporter (TDT) family.</text>
</comment>